<feature type="transmembrane region" description="Helical" evidence="5">
    <location>
        <begin position="502"/>
        <end position="525"/>
    </location>
</feature>
<feature type="transmembrane region" description="Helical" evidence="5">
    <location>
        <begin position="382"/>
        <end position="399"/>
    </location>
</feature>
<feature type="transmembrane region" description="Helical" evidence="5">
    <location>
        <begin position="269"/>
        <end position="290"/>
    </location>
</feature>
<protein>
    <recommendedName>
        <fullName evidence="6">Major facilitator superfamily (MFS) profile domain-containing protein</fullName>
    </recommendedName>
</protein>
<dbReference type="InterPro" id="IPR005828">
    <property type="entry name" value="MFS_sugar_transport-like"/>
</dbReference>
<feature type="transmembrane region" description="Helical" evidence="5">
    <location>
        <begin position="531"/>
        <end position="550"/>
    </location>
</feature>
<name>A0A7R9JRK7_TIMGE</name>
<dbReference type="PROSITE" id="PS50850">
    <property type="entry name" value="MFS"/>
    <property type="match status" value="1"/>
</dbReference>
<keyword evidence="2 5" id="KW-0812">Transmembrane</keyword>
<dbReference type="Gene3D" id="1.20.1250.20">
    <property type="entry name" value="MFS general substrate transporter like domains"/>
    <property type="match status" value="1"/>
</dbReference>
<dbReference type="InterPro" id="IPR036259">
    <property type="entry name" value="MFS_trans_sf"/>
</dbReference>
<feature type="transmembrane region" description="Helical" evidence="5">
    <location>
        <begin position="466"/>
        <end position="490"/>
    </location>
</feature>
<dbReference type="InterPro" id="IPR020846">
    <property type="entry name" value="MFS_dom"/>
</dbReference>
<keyword evidence="4 5" id="KW-0472">Membrane</keyword>
<organism evidence="7">
    <name type="scientific">Timema genevievae</name>
    <name type="common">Walking stick</name>
    <dbReference type="NCBI Taxonomy" id="629358"/>
    <lineage>
        <taxon>Eukaryota</taxon>
        <taxon>Metazoa</taxon>
        <taxon>Ecdysozoa</taxon>
        <taxon>Arthropoda</taxon>
        <taxon>Hexapoda</taxon>
        <taxon>Insecta</taxon>
        <taxon>Pterygota</taxon>
        <taxon>Neoptera</taxon>
        <taxon>Polyneoptera</taxon>
        <taxon>Phasmatodea</taxon>
        <taxon>Timematodea</taxon>
        <taxon>Timematoidea</taxon>
        <taxon>Timematidae</taxon>
        <taxon>Timema</taxon>
    </lineage>
</organism>
<evidence type="ECO:0000256" key="3">
    <source>
        <dbReference type="ARBA" id="ARBA00022989"/>
    </source>
</evidence>
<feature type="domain" description="Major facilitator superfamily (MFS) profile" evidence="6">
    <location>
        <begin position="135"/>
        <end position="555"/>
    </location>
</feature>
<feature type="transmembrane region" description="Helical" evidence="5">
    <location>
        <begin position="234"/>
        <end position="257"/>
    </location>
</feature>
<feature type="transmembrane region" description="Helical" evidence="5">
    <location>
        <begin position="32"/>
        <end position="55"/>
    </location>
</feature>
<comment type="subcellular location">
    <subcellularLocation>
        <location evidence="1">Membrane</location>
        <topology evidence="1">Multi-pass membrane protein</topology>
    </subcellularLocation>
</comment>
<dbReference type="AlphaFoldDB" id="A0A7R9JRK7"/>
<proteinExistence type="predicted"/>
<dbReference type="Pfam" id="PF00083">
    <property type="entry name" value="Sugar_tr"/>
    <property type="match status" value="1"/>
</dbReference>
<reference evidence="7" key="1">
    <citation type="submission" date="2020-11" db="EMBL/GenBank/DDBJ databases">
        <authorList>
            <person name="Tran Van P."/>
        </authorList>
    </citation>
    <scope>NUCLEOTIDE SEQUENCE</scope>
</reference>
<dbReference type="GO" id="GO:0016020">
    <property type="term" value="C:membrane"/>
    <property type="evidence" value="ECO:0007669"/>
    <property type="project" value="UniProtKB-SubCell"/>
</dbReference>
<evidence type="ECO:0000256" key="5">
    <source>
        <dbReference type="SAM" id="Phobius"/>
    </source>
</evidence>
<gene>
    <name evidence="7" type="ORF">TGEB3V08_LOCUS2163</name>
</gene>
<evidence type="ECO:0000256" key="1">
    <source>
        <dbReference type="ARBA" id="ARBA00004141"/>
    </source>
</evidence>
<accession>A0A7R9JRK7</accession>
<sequence>MKDNNEETEDAMFETLFTQIGSRGKFQKRFNYLYNMLFVMLVSMPYYNIVMALAVPDHWCHLPGRNGTNYTLEQWKEITLPREKDENGVMSFSKCKMYNISHLEDITYINYNRSSNQHDLISCQFGWEYDKTWYTETAPSRGNWVCDKEIYITNLYSFNRVGDIVGTLVMGQLGDMCVEQSDTVASISYEPRTYGYGVCVRALRRIGRRPVFFISLAMLVVGRLVNAFTSDMYYVFMAVTVFTSIPVTALYQTPLIIGIEVSASEERSLIALLQCIGWTAGLCTMPLVFWALSGDWFLFLIVSTIPSVFFLFSCNLFPESPRWYAAMGKTSKCVKVLKKIAKVNGKTLPEETLANFKLLNGKTEQAYGIASLCSSWRLAKNTFLISISWSLGNIMYYILMLNVSTMAGNPFMNFFWQSLVELPGYFVGNYLSEKLGRRWMNSGTFLLMALAHIPIILMINRPDLSWVITCMIVLIKLGVTVSGYAGYLQAMETFPTCVRQTGCALGSLAASIVGTLGPYIILLGSTTDKRYAYGITALTTLLGAITTSFLPETMNQKLPETLADAAVFGKDQKFWALYQKSNIPFDEADVPLKTKEKPDMSS</sequence>
<dbReference type="EMBL" id="OE839650">
    <property type="protein sequence ID" value="CAD7588045.1"/>
    <property type="molecule type" value="Genomic_DNA"/>
</dbReference>
<keyword evidence="3 5" id="KW-1133">Transmembrane helix</keyword>
<feature type="transmembrane region" description="Helical" evidence="5">
    <location>
        <begin position="411"/>
        <end position="431"/>
    </location>
</feature>
<dbReference type="PANTHER" id="PTHR24064">
    <property type="entry name" value="SOLUTE CARRIER FAMILY 22 MEMBER"/>
    <property type="match status" value="1"/>
</dbReference>
<feature type="transmembrane region" description="Helical" evidence="5">
    <location>
        <begin position="211"/>
        <end position="228"/>
    </location>
</feature>
<evidence type="ECO:0000256" key="4">
    <source>
        <dbReference type="ARBA" id="ARBA00023136"/>
    </source>
</evidence>
<dbReference type="GO" id="GO:0022857">
    <property type="term" value="F:transmembrane transporter activity"/>
    <property type="evidence" value="ECO:0007669"/>
    <property type="project" value="InterPro"/>
</dbReference>
<evidence type="ECO:0000256" key="2">
    <source>
        <dbReference type="ARBA" id="ARBA00022692"/>
    </source>
</evidence>
<evidence type="ECO:0000259" key="6">
    <source>
        <dbReference type="PROSITE" id="PS50850"/>
    </source>
</evidence>
<evidence type="ECO:0000313" key="7">
    <source>
        <dbReference type="EMBL" id="CAD7588045.1"/>
    </source>
</evidence>
<dbReference type="SUPFAM" id="SSF103473">
    <property type="entry name" value="MFS general substrate transporter"/>
    <property type="match status" value="1"/>
</dbReference>
<feature type="transmembrane region" description="Helical" evidence="5">
    <location>
        <begin position="443"/>
        <end position="460"/>
    </location>
</feature>
<feature type="transmembrane region" description="Helical" evidence="5">
    <location>
        <begin position="296"/>
        <end position="317"/>
    </location>
</feature>